<evidence type="ECO:0000256" key="2">
    <source>
        <dbReference type="ARBA" id="ARBA00022475"/>
    </source>
</evidence>
<feature type="transmembrane region" description="Helical" evidence="6">
    <location>
        <begin position="217"/>
        <end position="238"/>
    </location>
</feature>
<dbReference type="GO" id="GO:0015658">
    <property type="term" value="F:branched-chain amino acid transmembrane transporter activity"/>
    <property type="evidence" value="ECO:0007669"/>
    <property type="project" value="InterPro"/>
</dbReference>
<proteinExistence type="predicted"/>
<feature type="transmembrane region" description="Helical" evidence="6">
    <location>
        <begin position="93"/>
        <end position="116"/>
    </location>
</feature>
<dbReference type="Pfam" id="PF02653">
    <property type="entry name" value="BPD_transp_2"/>
    <property type="match status" value="1"/>
</dbReference>
<comment type="subcellular location">
    <subcellularLocation>
        <location evidence="1">Cell membrane</location>
        <topology evidence="1">Multi-pass membrane protein</topology>
    </subcellularLocation>
</comment>
<dbReference type="RefSeq" id="WP_014386248.1">
    <property type="nucleotide sequence ID" value="NC_016968.1"/>
</dbReference>
<dbReference type="InterPro" id="IPR043428">
    <property type="entry name" value="LivM-like"/>
</dbReference>
<feature type="transmembrane region" description="Helical" evidence="6">
    <location>
        <begin position="44"/>
        <end position="62"/>
    </location>
</feature>
<keyword evidence="7" id="KW-0614">Plasmid</keyword>
<keyword evidence="4 6" id="KW-1133">Transmembrane helix</keyword>
<feature type="transmembrane region" description="Helical" evidence="6">
    <location>
        <begin position="170"/>
        <end position="187"/>
    </location>
</feature>
<dbReference type="PANTHER" id="PTHR30482">
    <property type="entry name" value="HIGH-AFFINITY BRANCHED-CHAIN AMINO ACID TRANSPORT SYSTEM PERMEASE"/>
    <property type="match status" value="1"/>
</dbReference>
<keyword evidence="5 6" id="KW-0472">Membrane</keyword>
<evidence type="ECO:0000256" key="3">
    <source>
        <dbReference type="ARBA" id="ARBA00022692"/>
    </source>
</evidence>
<dbReference type="EMBL" id="JF274987">
    <property type="protein sequence ID" value="AEX00411.1"/>
    <property type="molecule type" value="Genomic_DNA"/>
</dbReference>
<evidence type="ECO:0000256" key="4">
    <source>
        <dbReference type="ARBA" id="ARBA00022989"/>
    </source>
</evidence>
<organism evidence="7">
    <name type="scientific">Comamonas testosteroni</name>
    <name type="common">Pseudomonas testosteroni</name>
    <dbReference type="NCBI Taxonomy" id="285"/>
    <lineage>
        <taxon>Bacteria</taxon>
        <taxon>Pseudomonadati</taxon>
        <taxon>Pseudomonadota</taxon>
        <taxon>Betaproteobacteria</taxon>
        <taxon>Burkholderiales</taxon>
        <taxon>Comamonadaceae</taxon>
        <taxon>Comamonas</taxon>
    </lineage>
</organism>
<reference evidence="7" key="2">
    <citation type="journal article" date="2012" name="Appl. Environ. Microbiol.">
        <title>Role of IncP-1beta Plasmids pWDL7::rfp and pNB8c in Chloroaniline Catabolism as Determined by Genomic and Functional Analyses.</title>
        <authorList>
            <person name="Krol J.E."/>
            <person name="Penrod J.T."/>
            <person name="McCaslin H."/>
            <person name="Rogers L.M."/>
            <person name="Yano H."/>
            <person name="Stancik A.D."/>
            <person name="Dejonghe W."/>
            <person name="Brown C.J."/>
            <person name="Parales R.E."/>
            <person name="Wuertz S."/>
            <person name="Top E.M."/>
        </authorList>
    </citation>
    <scope>NUCLEOTIDE SEQUENCE</scope>
    <source>
        <strain evidence="7">TB30</strain>
        <plasmid evidence="7">pTB30</plasmid>
    </source>
</reference>
<protein>
    <submittedName>
        <fullName evidence="7">Branched chain amino acid ABC transporter permease</fullName>
    </submittedName>
</protein>
<name>G9C9E6_COMTE</name>
<feature type="transmembrane region" description="Helical" evidence="6">
    <location>
        <begin position="293"/>
        <end position="317"/>
    </location>
</feature>
<dbReference type="CDD" id="cd06581">
    <property type="entry name" value="TM_PBP1_LivM_like"/>
    <property type="match status" value="1"/>
</dbReference>
<sequence length="323" mass="34810">MSTESSSSKRQFASLGYAFWVTLLVLLVLPFVAQLLGLEYYVGFVRRLLIVVIAALGLDFILGVGGMPSLGQAAFMGVGAYTAVGLIELAGVMSFWILGGAAILSSTLAASLIGVISLRTRGTYFIMITLAFAQMLYYFAVSLRSFGGDDGYTLAVAPHFGFGQSQANLVLWYFVVLGCAVLAYVGLRKLSLAPLGRALAGIRDNETRMTAMGCPVFLVKFTAFTLAGALAGLSGFLLLMDNRFFSPTTMHWTQSAMLLVMVVLGGKGRLWGAVLGVVLWLGTEEFVRQQTLYWHWPLGIALILIVLFVPGGLAQLFQRKTVA</sequence>
<reference evidence="7" key="1">
    <citation type="journal article" date="2002" name="FEMS Microbiol. Ecol.">
        <title>Diversity of 3-chloroaniline and 3,4-dichloroaniline degrading bacteria isolated from three different soils and involvement of their plasmids in chloroaniline degradation.</title>
        <authorList>
            <person name="Dejonghe W."/>
            <person name="Goris J."/>
            <person name="Dierickx A."/>
            <person name="De Dobbeleer V."/>
            <person name="Crul K."/>
            <person name="De Vos P."/>
            <person name="Verstraete W."/>
            <person name="Top E.M."/>
        </authorList>
    </citation>
    <scope>NUCLEOTIDE SEQUENCE</scope>
    <source>
        <strain evidence="7">TB30</strain>
        <plasmid evidence="7">pTB30</plasmid>
    </source>
</reference>
<feature type="transmembrane region" description="Helical" evidence="6">
    <location>
        <begin position="123"/>
        <end position="140"/>
    </location>
</feature>
<dbReference type="AlphaFoldDB" id="G9C9E6"/>
<evidence type="ECO:0000256" key="6">
    <source>
        <dbReference type="SAM" id="Phobius"/>
    </source>
</evidence>
<feature type="transmembrane region" description="Helical" evidence="6">
    <location>
        <begin position="69"/>
        <end position="87"/>
    </location>
</feature>
<dbReference type="InterPro" id="IPR001851">
    <property type="entry name" value="ABC_transp_permease"/>
</dbReference>
<dbReference type="PANTHER" id="PTHR30482:SF17">
    <property type="entry name" value="ABC TRANSPORTER ATP-BINDING PROTEIN"/>
    <property type="match status" value="1"/>
</dbReference>
<evidence type="ECO:0000313" key="7">
    <source>
        <dbReference type="EMBL" id="AEX00411.1"/>
    </source>
</evidence>
<feature type="transmembrane region" description="Helical" evidence="6">
    <location>
        <begin position="12"/>
        <end position="32"/>
    </location>
</feature>
<keyword evidence="2" id="KW-1003">Cell membrane</keyword>
<evidence type="ECO:0000256" key="1">
    <source>
        <dbReference type="ARBA" id="ARBA00004651"/>
    </source>
</evidence>
<feature type="transmembrane region" description="Helical" evidence="6">
    <location>
        <begin position="258"/>
        <end position="281"/>
    </location>
</feature>
<geneLocation type="plasmid" evidence="7">
    <name>pTB30</name>
</geneLocation>
<accession>G9C9E6</accession>
<keyword evidence="3 6" id="KW-0812">Transmembrane</keyword>
<evidence type="ECO:0000256" key="5">
    <source>
        <dbReference type="ARBA" id="ARBA00023136"/>
    </source>
</evidence>
<dbReference type="GO" id="GO:0005886">
    <property type="term" value="C:plasma membrane"/>
    <property type="evidence" value="ECO:0007669"/>
    <property type="project" value="UniProtKB-SubCell"/>
</dbReference>